<feature type="region of interest" description="Disordered" evidence="1">
    <location>
        <begin position="164"/>
        <end position="213"/>
    </location>
</feature>
<gene>
    <name evidence="2" type="ORF">KIN20_015842</name>
</gene>
<reference evidence="2" key="1">
    <citation type="submission" date="2021-06" db="EMBL/GenBank/DDBJ databases">
        <title>Parelaphostrongylus tenuis whole genome reference sequence.</title>
        <authorList>
            <person name="Garwood T.J."/>
            <person name="Larsen P.A."/>
            <person name="Fountain-Jones N.M."/>
            <person name="Garbe J.R."/>
            <person name="Macchietto M.G."/>
            <person name="Kania S.A."/>
            <person name="Gerhold R.W."/>
            <person name="Richards J.E."/>
            <person name="Wolf T.M."/>
        </authorList>
    </citation>
    <scope>NUCLEOTIDE SEQUENCE</scope>
    <source>
        <strain evidence="2">MNPRO001-30</strain>
        <tissue evidence="2">Meninges</tissue>
    </source>
</reference>
<name>A0AAD5QPB5_PARTN</name>
<evidence type="ECO:0000313" key="3">
    <source>
        <dbReference type="Proteomes" id="UP001196413"/>
    </source>
</evidence>
<protein>
    <submittedName>
        <fullName evidence="2">Uncharacterized protein</fullName>
    </submittedName>
</protein>
<dbReference type="Proteomes" id="UP001196413">
    <property type="component" value="Unassembled WGS sequence"/>
</dbReference>
<feature type="compositionally biased region" description="Basic residues" evidence="1">
    <location>
        <begin position="204"/>
        <end position="213"/>
    </location>
</feature>
<feature type="compositionally biased region" description="Polar residues" evidence="1">
    <location>
        <begin position="95"/>
        <end position="118"/>
    </location>
</feature>
<organism evidence="2 3">
    <name type="scientific">Parelaphostrongylus tenuis</name>
    <name type="common">Meningeal worm</name>
    <dbReference type="NCBI Taxonomy" id="148309"/>
    <lineage>
        <taxon>Eukaryota</taxon>
        <taxon>Metazoa</taxon>
        <taxon>Ecdysozoa</taxon>
        <taxon>Nematoda</taxon>
        <taxon>Chromadorea</taxon>
        <taxon>Rhabditida</taxon>
        <taxon>Rhabditina</taxon>
        <taxon>Rhabditomorpha</taxon>
        <taxon>Strongyloidea</taxon>
        <taxon>Metastrongylidae</taxon>
        <taxon>Parelaphostrongylus</taxon>
    </lineage>
</organism>
<feature type="region of interest" description="Disordered" evidence="1">
    <location>
        <begin position="42"/>
        <end position="123"/>
    </location>
</feature>
<dbReference type="AlphaFoldDB" id="A0AAD5QPB5"/>
<feature type="compositionally biased region" description="Basic and acidic residues" evidence="1">
    <location>
        <begin position="166"/>
        <end position="175"/>
    </location>
</feature>
<evidence type="ECO:0000256" key="1">
    <source>
        <dbReference type="SAM" id="MobiDB-lite"/>
    </source>
</evidence>
<evidence type="ECO:0000313" key="2">
    <source>
        <dbReference type="EMBL" id="KAJ1357657.1"/>
    </source>
</evidence>
<accession>A0AAD5QPB5</accession>
<sequence>MLLSDGGRIAPFRIELRLIVVANAIRTSEQLLKCLPAIPVRPFQSTSNDDDESPKVRENHSRGSEADSPSKQRRAEEKGSASYTNSYRNVKFPPKNSNHSHLERNTSGSEMPRQQDSRLSLLRPGSSEMSIIYNSEGFPVRIIRNNQVIHTMPSEALSMQALGSPDSEHLREGFPLERSPQPTTRPPSMKQRARSLPRSNDQKPRRKNSGTVV</sequence>
<proteinExistence type="predicted"/>
<keyword evidence="3" id="KW-1185">Reference proteome</keyword>
<dbReference type="EMBL" id="JAHQIW010003214">
    <property type="protein sequence ID" value="KAJ1357657.1"/>
    <property type="molecule type" value="Genomic_DNA"/>
</dbReference>
<feature type="compositionally biased region" description="Basic and acidic residues" evidence="1">
    <location>
        <begin position="53"/>
        <end position="79"/>
    </location>
</feature>
<comment type="caution">
    <text evidence="2">The sequence shown here is derived from an EMBL/GenBank/DDBJ whole genome shotgun (WGS) entry which is preliminary data.</text>
</comment>